<accession>A0A1H9JIH0</accession>
<dbReference type="AlphaFoldDB" id="A0A1H9JIH0"/>
<organism evidence="2 3">
    <name type="scientific">Natrinema salaciae</name>
    <dbReference type="NCBI Taxonomy" id="1186196"/>
    <lineage>
        <taxon>Archaea</taxon>
        <taxon>Methanobacteriati</taxon>
        <taxon>Methanobacteriota</taxon>
        <taxon>Stenosarchaea group</taxon>
        <taxon>Halobacteria</taxon>
        <taxon>Halobacteriales</taxon>
        <taxon>Natrialbaceae</taxon>
        <taxon>Natrinema</taxon>
    </lineage>
</organism>
<evidence type="ECO:0000313" key="3">
    <source>
        <dbReference type="Proteomes" id="UP000199114"/>
    </source>
</evidence>
<feature type="region of interest" description="Disordered" evidence="1">
    <location>
        <begin position="177"/>
        <end position="202"/>
    </location>
</feature>
<evidence type="ECO:0000313" key="2">
    <source>
        <dbReference type="EMBL" id="SEQ86589.1"/>
    </source>
</evidence>
<keyword evidence="3" id="KW-1185">Reference proteome</keyword>
<dbReference type="Proteomes" id="UP000199114">
    <property type="component" value="Unassembled WGS sequence"/>
</dbReference>
<feature type="region of interest" description="Disordered" evidence="1">
    <location>
        <begin position="27"/>
        <end position="87"/>
    </location>
</feature>
<dbReference type="STRING" id="1186196.SAMN04489841_2571"/>
<protein>
    <submittedName>
        <fullName evidence="2">Uncharacterized protein</fullName>
    </submittedName>
</protein>
<reference evidence="3" key="1">
    <citation type="submission" date="2016-10" db="EMBL/GenBank/DDBJ databases">
        <authorList>
            <person name="Varghese N."/>
            <person name="Submissions S."/>
        </authorList>
    </citation>
    <scope>NUCLEOTIDE SEQUENCE [LARGE SCALE GENOMIC DNA]</scope>
    <source>
        <strain evidence="3">DSM 25055</strain>
    </source>
</reference>
<sequence>MNGPSGYAPPTRRRLLGVVTGLGVGLSAGCLGNDSTDTGDNSTDTGNPDDVAPPDCAESRRPNPPDPEPEESVSPFDYPSLPTDQSEDALASYVESFERAYVGNEWLEAYGEELVGFGLLTEDRTVTQTGPPAVVEIEYQTSEVTGLDDRDKASGTSGHLIASYAIWSETVRRAVAERGGSQPPDARKTGDIVVCPAGDESE</sequence>
<feature type="compositionally biased region" description="Low complexity" evidence="1">
    <location>
        <begin position="32"/>
        <end position="50"/>
    </location>
</feature>
<name>A0A1H9JIH0_9EURY</name>
<dbReference type="EMBL" id="FOFD01000003">
    <property type="protein sequence ID" value="SEQ86589.1"/>
    <property type="molecule type" value="Genomic_DNA"/>
</dbReference>
<proteinExistence type="predicted"/>
<dbReference type="RefSeq" id="WP_139210871.1">
    <property type="nucleotide sequence ID" value="NZ_FOFD01000003.1"/>
</dbReference>
<evidence type="ECO:0000256" key="1">
    <source>
        <dbReference type="SAM" id="MobiDB-lite"/>
    </source>
</evidence>
<gene>
    <name evidence="2" type="ORF">SAMN04489841_2571</name>
</gene>